<accession>A0A329REP9</accession>
<evidence type="ECO:0000313" key="2">
    <source>
        <dbReference type="Proteomes" id="UP000251314"/>
    </source>
</evidence>
<dbReference type="VEuPathDB" id="FungiDB:PC110_g20367"/>
<dbReference type="OrthoDB" id="6153129at2759"/>
<name>A0A329REP9_9STRA</name>
<dbReference type="PANTHER" id="PTHR33206:SF1">
    <property type="entry name" value="DNA-DIRECTED DNA POLYMERASE"/>
    <property type="match status" value="1"/>
</dbReference>
<gene>
    <name evidence="1" type="ORF">PC110_g20367</name>
</gene>
<evidence type="ECO:0000313" key="1">
    <source>
        <dbReference type="EMBL" id="RAW23203.1"/>
    </source>
</evidence>
<reference evidence="1 2" key="1">
    <citation type="submission" date="2018-01" db="EMBL/GenBank/DDBJ databases">
        <title>Draft genome of the strawberry crown rot pathogen Phytophthora cactorum.</title>
        <authorList>
            <person name="Armitage A.D."/>
            <person name="Lysoe E."/>
            <person name="Nellist C.F."/>
            <person name="Harrison R.J."/>
            <person name="Brurberg M.B."/>
        </authorList>
    </citation>
    <scope>NUCLEOTIDE SEQUENCE [LARGE SCALE GENOMIC DNA]</scope>
    <source>
        <strain evidence="1 2">10300</strain>
    </source>
</reference>
<dbReference type="Proteomes" id="UP000251314">
    <property type="component" value="Unassembled WGS sequence"/>
</dbReference>
<dbReference type="AlphaFoldDB" id="A0A329REP9"/>
<organism evidence="1 2">
    <name type="scientific">Phytophthora cactorum</name>
    <dbReference type="NCBI Taxonomy" id="29920"/>
    <lineage>
        <taxon>Eukaryota</taxon>
        <taxon>Sar</taxon>
        <taxon>Stramenopiles</taxon>
        <taxon>Oomycota</taxon>
        <taxon>Peronosporomycetes</taxon>
        <taxon>Peronosporales</taxon>
        <taxon>Peronosporaceae</taxon>
        <taxon>Phytophthora</taxon>
    </lineage>
</organism>
<sequence>MLQFYYDCIDFYFDRSDFQYQEMDTDSAYIAFSCANPFQDCIKPDLREHFKQHKYDWFPRDYSTDVAKFDRRTPGLFKDEWSGDAMVSLSFKNYICYLPDESYKVKVSAKGVQQGRGRNSDVLSPKGFESVVRDRITLQGTNKGFRLSKETKSIITYSQKKTALSYFYD</sequence>
<protein>
    <submittedName>
        <fullName evidence="1">Uncharacterized protein</fullName>
    </submittedName>
</protein>
<dbReference type="PANTHER" id="PTHR33206">
    <property type="entry name" value="PROTEIN CBG10425"/>
    <property type="match status" value="1"/>
</dbReference>
<keyword evidence="2" id="KW-1185">Reference proteome</keyword>
<comment type="caution">
    <text evidence="1">The sequence shown here is derived from an EMBL/GenBank/DDBJ whole genome shotgun (WGS) entry which is preliminary data.</text>
</comment>
<dbReference type="EMBL" id="MJFZ01001110">
    <property type="protein sequence ID" value="RAW23203.1"/>
    <property type="molecule type" value="Genomic_DNA"/>
</dbReference>
<proteinExistence type="predicted"/>